<dbReference type="InterPro" id="IPR042197">
    <property type="entry name" value="Apaf_helical"/>
</dbReference>
<evidence type="ECO:0000313" key="1">
    <source>
        <dbReference type="EMBL" id="KAL1201763.1"/>
    </source>
</evidence>
<dbReference type="InterPro" id="IPR027417">
    <property type="entry name" value="P-loop_NTPase"/>
</dbReference>
<proteinExistence type="predicted"/>
<dbReference type="SUPFAM" id="SSF52540">
    <property type="entry name" value="P-loop containing nucleoside triphosphate hydrolases"/>
    <property type="match status" value="1"/>
</dbReference>
<evidence type="ECO:0000313" key="2">
    <source>
        <dbReference type="Proteomes" id="UP001558713"/>
    </source>
</evidence>
<dbReference type="Proteomes" id="UP001558713">
    <property type="component" value="Unassembled WGS sequence"/>
</dbReference>
<accession>A0ABD1A4J4</accession>
<comment type="caution">
    <text evidence="1">The sequence shown here is derived from an EMBL/GenBank/DDBJ whole genome shotgun (WGS) entry which is preliminary data.</text>
</comment>
<gene>
    <name evidence="1" type="ORF">V5N11_006303</name>
</gene>
<organism evidence="1 2">
    <name type="scientific">Cardamine amara subsp. amara</name>
    <dbReference type="NCBI Taxonomy" id="228776"/>
    <lineage>
        <taxon>Eukaryota</taxon>
        <taxon>Viridiplantae</taxon>
        <taxon>Streptophyta</taxon>
        <taxon>Embryophyta</taxon>
        <taxon>Tracheophyta</taxon>
        <taxon>Spermatophyta</taxon>
        <taxon>Magnoliopsida</taxon>
        <taxon>eudicotyledons</taxon>
        <taxon>Gunneridae</taxon>
        <taxon>Pentapetalae</taxon>
        <taxon>rosids</taxon>
        <taxon>malvids</taxon>
        <taxon>Brassicales</taxon>
        <taxon>Brassicaceae</taxon>
        <taxon>Cardamineae</taxon>
        <taxon>Cardamine</taxon>
    </lineage>
</organism>
<sequence>MHMGLNHIYEVGLPPCDEAPQIFCMYAFGQKSPYEGFEYLAKEVTTLAGNLPLGLTAIGSYFRGMSMHEWEKSKAF</sequence>
<name>A0ABD1A4J4_CARAN</name>
<dbReference type="AlphaFoldDB" id="A0ABD1A4J4"/>
<protein>
    <submittedName>
        <fullName evidence="1">Disease resistance-like protein DSC2</fullName>
    </submittedName>
</protein>
<dbReference type="EMBL" id="JBANAX010000584">
    <property type="protein sequence ID" value="KAL1201763.1"/>
    <property type="molecule type" value="Genomic_DNA"/>
</dbReference>
<dbReference type="Gene3D" id="1.10.8.430">
    <property type="entry name" value="Helical domain of apoptotic protease-activating factors"/>
    <property type="match status" value="1"/>
</dbReference>
<keyword evidence="2" id="KW-1185">Reference proteome</keyword>
<reference evidence="1 2" key="1">
    <citation type="submission" date="2024-04" db="EMBL/GenBank/DDBJ databases">
        <title>Genome assembly C_amara_ONT_v2.</title>
        <authorList>
            <person name="Yant L."/>
            <person name="Moore C."/>
            <person name="Slenker M."/>
        </authorList>
    </citation>
    <scope>NUCLEOTIDE SEQUENCE [LARGE SCALE GENOMIC DNA]</scope>
    <source>
        <tissue evidence="1">Leaf</tissue>
    </source>
</reference>